<proteinExistence type="predicted"/>
<dbReference type="Proteomes" id="UP000006906">
    <property type="component" value="Chromosome 9"/>
</dbReference>
<accession>A0A2K3DE60</accession>
<dbReference type="STRING" id="3055.A0A2K3DE60"/>
<feature type="coiled-coil region" evidence="1">
    <location>
        <begin position="14"/>
        <end position="67"/>
    </location>
</feature>
<dbReference type="AlphaFoldDB" id="A0A2K3DE60"/>
<name>A0A2K3DE60_CHLRE</name>
<dbReference type="GeneID" id="5720234"/>
<keyword evidence="3" id="KW-1185">Reference proteome</keyword>
<protein>
    <submittedName>
        <fullName evidence="2">Uncharacterized protein</fullName>
    </submittedName>
</protein>
<evidence type="ECO:0000313" key="3">
    <source>
        <dbReference type="Proteomes" id="UP000006906"/>
    </source>
</evidence>
<reference evidence="2 3" key="1">
    <citation type="journal article" date="2007" name="Science">
        <title>The Chlamydomonas genome reveals the evolution of key animal and plant functions.</title>
        <authorList>
            <person name="Merchant S.S."/>
            <person name="Prochnik S.E."/>
            <person name="Vallon O."/>
            <person name="Harris E.H."/>
            <person name="Karpowicz S.J."/>
            <person name="Witman G.B."/>
            <person name="Terry A."/>
            <person name="Salamov A."/>
            <person name="Fritz-Laylin L.K."/>
            <person name="Marechal-Drouard L."/>
            <person name="Marshall W.F."/>
            <person name="Qu L.H."/>
            <person name="Nelson D.R."/>
            <person name="Sanderfoot A.A."/>
            <person name="Spalding M.H."/>
            <person name="Kapitonov V.V."/>
            <person name="Ren Q."/>
            <person name="Ferris P."/>
            <person name="Lindquist E."/>
            <person name="Shapiro H."/>
            <person name="Lucas S.M."/>
            <person name="Grimwood J."/>
            <person name="Schmutz J."/>
            <person name="Cardol P."/>
            <person name="Cerutti H."/>
            <person name="Chanfreau G."/>
            <person name="Chen C.L."/>
            <person name="Cognat V."/>
            <person name="Croft M.T."/>
            <person name="Dent R."/>
            <person name="Dutcher S."/>
            <person name="Fernandez E."/>
            <person name="Fukuzawa H."/>
            <person name="Gonzalez-Ballester D."/>
            <person name="Gonzalez-Halphen D."/>
            <person name="Hallmann A."/>
            <person name="Hanikenne M."/>
            <person name="Hippler M."/>
            <person name="Inwood W."/>
            <person name="Jabbari K."/>
            <person name="Kalanon M."/>
            <person name="Kuras R."/>
            <person name="Lefebvre P.A."/>
            <person name="Lemaire S.D."/>
            <person name="Lobanov A.V."/>
            <person name="Lohr M."/>
            <person name="Manuell A."/>
            <person name="Meier I."/>
            <person name="Mets L."/>
            <person name="Mittag M."/>
            <person name="Mittelmeier T."/>
            <person name="Moroney J.V."/>
            <person name="Moseley J."/>
            <person name="Napoli C."/>
            <person name="Nedelcu A.M."/>
            <person name="Niyogi K."/>
            <person name="Novoselov S.V."/>
            <person name="Paulsen I.T."/>
            <person name="Pazour G."/>
            <person name="Purton S."/>
            <person name="Ral J.P."/>
            <person name="Riano-Pachon D.M."/>
            <person name="Riekhof W."/>
            <person name="Rymarquis L."/>
            <person name="Schroda M."/>
            <person name="Stern D."/>
            <person name="Umen J."/>
            <person name="Willows R."/>
            <person name="Wilson N."/>
            <person name="Zimmer S.L."/>
            <person name="Allmer J."/>
            <person name="Balk J."/>
            <person name="Bisova K."/>
            <person name="Chen C.J."/>
            <person name="Elias M."/>
            <person name="Gendler K."/>
            <person name="Hauser C."/>
            <person name="Lamb M.R."/>
            <person name="Ledford H."/>
            <person name="Long J.C."/>
            <person name="Minagawa J."/>
            <person name="Page M.D."/>
            <person name="Pan J."/>
            <person name="Pootakham W."/>
            <person name="Roje S."/>
            <person name="Rose A."/>
            <person name="Stahlberg E."/>
            <person name="Terauchi A.M."/>
            <person name="Yang P."/>
            <person name="Ball S."/>
            <person name="Bowler C."/>
            <person name="Dieckmann C.L."/>
            <person name="Gladyshev V.N."/>
            <person name="Green P."/>
            <person name="Jorgensen R."/>
            <person name="Mayfield S."/>
            <person name="Mueller-Roeber B."/>
            <person name="Rajamani S."/>
            <person name="Sayre R.T."/>
            <person name="Brokstein P."/>
            <person name="Dubchak I."/>
            <person name="Goodstein D."/>
            <person name="Hornick L."/>
            <person name="Huang Y.W."/>
            <person name="Jhaveri J."/>
            <person name="Luo Y."/>
            <person name="Martinez D."/>
            <person name="Ngau W.C."/>
            <person name="Otillar B."/>
            <person name="Poliakov A."/>
            <person name="Porter A."/>
            <person name="Szajkowski L."/>
            <person name="Werner G."/>
            <person name="Zhou K."/>
            <person name="Grigoriev I.V."/>
            <person name="Rokhsar D.S."/>
            <person name="Grossman A.R."/>
        </authorList>
    </citation>
    <scope>NUCLEOTIDE SEQUENCE [LARGE SCALE GENOMIC DNA]</scope>
    <source>
        <strain evidence="3">CC-503</strain>
    </source>
</reference>
<sequence length="180" mass="20522">MVVEVNLGKSRRQHATLAQRVEELSTQLTALKHETSTQLTALKHETSTELKAQEDKANERFSALELESKLYRTVALRYVMSCTHNKLEDRFGGKPVAMAWSDYVTQLRQQHHDYFDQHGLNEACLDLLEKGFGTPYPGENPAAHRPPRDVVAQAAVEEPLWNTLFAFIDNQHVRQAHMEA</sequence>
<organism evidence="2 3">
    <name type="scientific">Chlamydomonas reinhardtii</name>
    <name type="common">Chlamydomonas smithii</name>
    <dbReference type="NCBI Taxonomy" id="3055"/>
    <lineage>
        <taxon>Eukaryota</taxon>
        <taxon>Viridiplantae</taxon>
        <taxon>Chlorophyta</taxon>
        <taxon>core chlorophytes</taxon>
        <taxon>Chlorophyceae</taxon>
        <taxon>CS clade</taxon>
        <taxon>Chlamydomonadales</taxon>
        <taxon>Chlamydomonadaceae</taxon>
        <taxon>Chlamydomonas</taxon>
    </lineage>
</organism>
<dbReference type="InParanoid" id="A0A2K3DE60"/>
<dbReference type="KEGG" id="cre:CHLRE_09g391467v5"/>
<dbReference type="PaxDb" id="3055-EDO95678"/>
<evidence type="ECO:0000256" key="1">
    <source>
        <dbReference type="SAM" id="Coils"/>
    </source>
</evidence>
<dbReference type="Gramene" id="PNW78828">
    <property type="protein sequence ID" value="PNW78828"/>
    <property type="gene ID" value="CHLRE_09g391467v5"/>
</dbReference>
<dbReference type="RefSeq" id="XP_042921164.1">
    <property type="nucleotide sequence ID" value="XM_043065598.1"/>
</dbReference>
<keyword evidence="1" id="KW-0175">Coiled coil</keyword>
<evidence type="ECO:0000313" key="2">
    <source>
        <dbReference type="EMBL" id="PNW78828.1"/>
    </source>
</evidence>
<gene>
    <name evidence="2" type="ORF">CHLRE_09g391467v5</name>
</gene>
<dbReference type="ExpressionAtlas" id="A0A2K3DE60">
    <property type="expression patterns" value="baseline"/>
</dbReference>
<dbReference type="EMBL" id="CM008970">
    <property type="protein sequence ID" value="PNW78828.1"/>
    <property type="molecule type" value="Genomic_DNA"/>
</dbReference>